<dbReference type="InterPro" id="IPR006439">
    <property type="entry name" value="HAD-SF_hydro_IA"/>
</dbReference>
<proteinExistence type="predicted"/>
<dbReference type="InterPro" id="IPR036412">
    <property type="entry name" value="HAD-like_sf"/>
</dbReference>
<evidence type="ECO:0000313" key="2">
    <source>
        <dbReference type="Proteomes" id="UP001470230"/>
    </source>
</evidence>
<dbReference type="SUPFAM" id="SSF56784">
    <property type="entry name" value="HAD-like"/>
    <property type="match status" value="1"/>
</dbReference>
<dbReference type="Gene3D" id="3.40.50.1000">
    <property type="entry name" value="HAD superfamily/HAD-like"/>
    <property type="match status" value="1"/>
</dbReference>
<dbReference type="Proteomes" id="UP001470230">
    <property type="component" value="Unassembled WGS sequence"/>
</dbReference>
<dbReference type="SFLD" id="SFLDS00003">
    <property type="entry name" value="Haloacid_Dehalogenase"/>
    <property type="match status" value="1"/>
</dbReference>
<dbReference type="PANTHER" id="PTHR43611:SF3">
    <property type="entry name" value="FLAVIN MONONUCLEOTIDE HYDROLASE 1, CHLOROPLATIC"/>
    <property type="match status" value="1"/>
</dbReference>
<dbReference type="InterPro" id="IPR023198">
    <property type="entry name" value="PGP-like_dom2"/>
</dbReference>
<dbReference type="InterPro" id="IPR023214">
    <property type="entry name" value="HAD_sf"/>
</dbReference>
<dbReference type="CDD" id="cd02603">
    <property type="entry name" value="HAD_sEH-N_like"/>
    <property type="match status" value="1"/>
</dbReference>
<reference evidence="1 2" key="1">
    <citation type="submission" date="2024-04" db="EMBL/GenBank/DDBJ databases">
        <title>Tritrichomonas musculus Genome.</title>
        <authorList>
            <person name="Alves-Ferreira E."/>
            <person name="Grigg M."/>
            <person name="Lorenzi H."/>
            <person name="Galac M."/>
        </authorList>
    </citation>
    <scope>NUCLEOTIDE SEQUENCE [LARGE SCALE GENOMIC DNA]</scope>
    <source>
        <strain evidence="1 2">EAF2021</strain>
    </source>
</reference>
<name>A0ABR2HEZ6_9EUKA</name>
<sequence length="205" mass="23934">MNPKIKTIIFDVGGVLIDIDFKKSIDALRKAGFKDIDKKIHEISSDDHFTQYRLGLISTEEFRNFIRKEIDKDLTDEEIDSMWNQMLIGIPHEKLDLLIELHKKYTIYALSNTNELHWQCSCNMFNYQGLNINNFFDNIFLSFKMHKDKPDSDIFEEVIKETKLIPNESLFIDDSETNCNAASSLGIHAYHYHIGEDLNIIKTLL</sequence>
<dbReference type="Pfam" id="PF00702">
    <property type="entry name" value="Hydrolase"/>
    <property type="match status" value="1"/>
</dbReference>
<accession>A0ABR2HEZ6</accession>
<dbReference type="PANTHER" id="PTHR43611">
    <property type="entry name" value="ALPHA-D-GLUCOSE 1-PHOSPHATE PHOSPHATASE"/>
    <property type="match status" value="1"/>
</dbReference>
<keyword evidence="2" id="KW-1185">Reference proteome</keyword>
<gene>
    <name evidence="1" type="ORF">M9Y10_020918</name>
</gene>
<comment type="caution">
    <text evidence="1">The sequence shown here is derived from an EMBL/GenBank/DDBJ whole genome shotgun (WGS) entry which is preliminary data.</text>
</comment>
<dbReference type="PRINTS" id="PR00413">
    <property type="entry name" value="HADHALOGNASE"/>
</dbReference>
<dbReference type="NCBIfam" id="TIGR01509">
    <property type="entry name" value="HAD-SF-IA-v3"/>
    <property type="match status" value="1"/>
</dbReference>
<protein>
    <recommendedName>
        <fullName evidence="3">HAD family phosphatase</fullName>
    </recommendedName>
</protein>
<dbReference type="Gene3D" id="1.10.150.240">
    <property type="entry name" value="Putative phosphatase, domain 2"/>
    <property type="match status" value="1"/>
</dbReference>
<dbReference type="EMBL" id="JAPFFF010000030">
    <property type="protein sequence ID" value="KAK8845980.1"/>
    <property type="molecule type" value="Genomic_DNA"/>
</dbReference>
<dbReference type="SFLD" id="SFLDG01129">
    <property type="entry name" value="C1.5:_HAD__Beta-PGM__Phosphata"/>
    <property type="match status" value="1"/>
</dbReference>
<organism evidence="1 2">
    <name type="scientific">Tritrichomonas musculus</name>
    <dbReference type="NCBI Taxonomy" id="1915356"/>
    <lineage>
        <taxon>Eukaryota</taxon>
        <taxon>Metamonada</taxon>
        <taxon>Parabasalia</taxon>
        <taxon>Tritrichomonadida</taxon>
        <taxon>Tritrichomonadidae</taxon>
        <taxon>Tritrichomonas</taxon>
    </lineage>
</organism>
<evidence type="ECO:0008006" key="3">
    <source>
        <dbReference type="Google" id="ProtNLM"/>
    </source>
</evidence>
<evidence type="ECO:0000313" key="1">
    <source>
        <dbReference type="EMBL" id="KAK8845980.1"/>
    </source>
</evidence>